<keyword evidence="8 12" id="KW-1133">Transmembrane helix</keyword>
<evidence type="ECO:0000256" key="11">
    <source>
        <dbReference type="ARBA" id="ARBA00023303"/>
    </source>
</evidence>
<dbReference type="Pfam" id="PF00520">
    <property type="entry name" value="Ion_trans"/>
    <property type="match status" value="1"/>
</dbReference>
<evidence type="ECO:0000256" key="6">
    <source>
        <dbReference type="ARBA" id="ARBA00022882"/>
    </source>
</evidence>
<dbReference type="AlphaFoldDB" id="E0ULU8"/>
<dbReference type="GO" id="GO:0008076">
    <property type="term" value="C:voltage-gated potassium channel complex"/>
    <property type="evidence" value="ECO:0007669"/>
    <property type="project" value="InterPro"/>
</dbReference>
<accession>E0ULU8</accession>
<evidence type="ECO:0000313" key="15">
    <source>
        <dbReference type="Proteomes" id="UP000008206"/>
    </source>
</evidence>
<proteinExistence type="predicted"/>
<dbReference type="Proteomes" id="UP000008206">
    <property type="component" value="Plasmid Cy782201"/>
</dbReference>
<sequence>MNPINFPHKNTLERERHEILQQLEEWLDVPMLILSFIWLILFVAELIWGLTPFLDVLETAIWVLFGLNFALEFIIAPRKLAYLKQNWLTAFSLALPAIRLLRFVRYLQLLKSVHSVRGLKLIRLILRTNRGMRSLSGSFQRRGFGYVLGLTTLVIFLGAAGMYAFEGDVPNTGLSNFGTALWWTAMIMTTMGSDYFPKTPEGRLLCWFLALYAFAVFGYVSATLATFFIGRIGEQNYDYGKTTTEC</sequence>
<dbReference type="RefSeq" id="WP_013334678.1">
    <property type="nucleotide sequence ID" value="NC_014533.1"/>
</dbReference>
<feature type="transmembrane region" description="Helical" evidence="12">
    <location>
        <begin position="56"/>
        <end position="75"/>
    </location>
</feature>
<feature type="transmembrane region" description="Helical" evidence="12">
    <location>
        <begin position="143"/>
        <end position="165"/>
    </location>
</feature>
<keyword evidence="3" id="KW-0633">Potassium transport</keyword>
<dbReference type="EMBL" id="CP002199">
    <property type="protein sequence ID" value="ADN17928.1"/>
    <property type="molecule type" value="Genomic_DNA"/>
</dbReference>
<keyword evidence="15" id="KW-1185">Reference proteome</keyword>
<dbReference type="GO" id="GO:0005249">
    <property type="term" value="F:voltage-gated potassium channel activity"/>
    <property type="evidence" value="ECO:0007669"/>
    <property type="project" value="InterPro"/>
</dbReference>
<evidence type="ECO:0000256" key="1">
    <source>
        <dbReference type="ARBA" id="ARBA00004141"/>
    </source>
</evidence>
<dbReference type="OrthoDB" id="9799090at2"/>
<evidence type="ECO:0000256" key="9">
    <source>
        <dbReference type="ARBA" id="ARBA00023065"/>
    </source>
</evidence>
<dbReference type="SUPFAM" id="SSF81324">
    <property type="entry name" value="Voltage-gated potassium channels"/>
    <property type="match status" value="1"/>
</dbReference>
<dbReference type="PANTHER" id="PTHR11537">
    <property type="entry name" value="VOLTAGE-GATED POTASSIUM CHANNEL"/>
    <property type="match status" value="1"/>
</dbReference>
<keyword evidence="6" id="KW-0851">Voltage-gated channel</keyword>
<feature type="domain" description="Ion transport" evidence="13">
    <location>
        <begin position="32"/>
        <end position="217"/>
    </location>
</feature>
<organism evidence="14 15">
    <name type="scientific">Gloeothece verrucosa (strain PCC 7822)</name>
    <name type="common">Cyanothece sp. (strain PCC 7822)</name>
    <dbReference type="NCBI Taxonomy" id="497965"/>
    <lineage>
        <taxon>Bacteria</taxon>
        <taxon>Bacillati</taxon>
        <taxon>Cyanobacteriota</taxon>
        <taxon>Cyanophyceae</taxon>
        <taxon>Oscillatoriophycideae</taxon>
        <taxon>Chroococcales</taxon>
        <taxon>Aphanothecaceae</taxon>
        <taxon>Gloeothece</taxon>
        <taxon>Gloeothece verrucosa</taxon>
    </lineage>
</organism>
<keyword evidence="10 12" id="KW-0472">Membrane</keyword>
<keyword evidence="2" id="KW-0813">Transport</keyword>
<dbReference type="KEGG" id="cyj:Cyan7822_6090"/>
<dbReference type="GO" id="GO:0001508">
    <property type="term" value="P:action potential"/>
    <property type="evidence" value="ECO:0007669"/>
    <property type="project" value="TreeGrafter"/>
</dbReference>
<evidence type="ECO:0000313" key="14">
    <source>
        <dbReference type="EMBL" id="ADN17928.1"/>
    </source>
</evidence>
<dbReference type="Gene3D" id="1.20.120.350">
    <property type="entry name" value="Voltage-gated potassium channels. Chain C"/>
    <property type="match status" value="1"/>
</dbReference>
<evidence type="ECO:0000256" key="10">
    <source>
        <dbReference type="ARBA" id="ARBA00023136"/>
    </source>
</evidence>
<name>E0ULU8_GLOV7</name>
<dbReference type="HOGENOM" id="CLU_011722_6_3_3"/>
<dbReference type="Gene3D" id="1.10.287.70">
    <property type="match status" value="1"/>
</dbReference>
<keyword evidence="9" id="KW-0406">Ion transport</keyword>
<evidence type="ECO:0000256" key="12">
    <source>
        <dbReference type="SAM" id="Phobius"/>
    </source>
</evidence>
<feature type="transmembrane region" description="Helical" evidence="12">
    <location>
        <begin position="29"/>
        <end position="49"/>
    </location>
</feature>
<evidence type="ECO:0000256" key="8">
    <source>
        <dbReference type="ARBA" id="ARBA00022989"/>
    </source>
</evidence>
<protein>
    <submittedName>
        <fullName evidence="14">Ion transport 2 domain protein</fullName>
    </submittedName>
</protein>
<evidence type="ECO:0000256" key="5">
    <source>
        <dbReference type="ARBA" id="ARBA00022826"/>
    </source>
</evidence>
<dbReference type="InterPro" id="IPR028325">
    <property type="entry name" value="VG_K_chnl"/>
</dbReference>
<dbReference type="PANTHER" id="PTHR11537:SF254">
    <property type="entry name" value="POTASSIUM VOLTAGE-GATED CHANNEL PROTEIN SHAB"/>
    <property type="match status" value="1"/>
</dbReference>
<geneLocation type="plasmid" evidence="14 15">
    <name>Cy782201</name>
</geneLocation>
<evidence type="ECO:0000256" key="3">
    <source>
        <dbReference type="ARBA" id="ARBA00022538"/>
    </source>
</evidence>
<keyword evidence="7" id="KW-0630">Potassium</keyword>
<evidence type="ECO:0000256" key="7">
    <source>
        <dbReference type="ARBA" id="ARBA00022958"/>
    </source>
</evidence>
<feature type="transmembrane region" description="Helical" evidence="12">
    <location>
        <begin position="204"/>
        <end position="229"/>
    </location>
</feature>
<comment type="subcellular location">
    <subcellularLocation>
        <location evidence="1">Membrane</location>
        <topology evidence="1">Multi-pass membrane protein</topology>
    </subcellularLocation>
</comment>
<gene>
    <name evidence="14" type="ordered locus">Cyan7822_6090</name>
</gene>
<reference evidence="15" key="1">
    <citation type="journal article" date="2011" name="MBio">
        <title>Novel metabolic attributes of the genus Cyanothece, comprising a group of unicellular nitrogen-fixing Cyanobacteria.</title>
        <authorList>
            <person name="Bandyopadhyay A."/>
            <person name="Elvitigala T."/>
            <person name="Welsh E."/>
            <person name="Stockel J."/>
            <person name="Liberton M."/>
            <person name="Min H."/>
            <person name="Sherman L.A."/>
            <person name="Pakrasi H.B."/>
        </authorList>
    </citation>
    <scope>NUCLEOTIDE SEQUENCE [LARGE SCALE GENOMIC DNA]</scope>
    <source>
        <strain evidence="15">PCC 7822</strain>
        <plasmid evidence="15">Cy782201</plasmid>
    </source>
</reference>
<evidence type="ECO:0000259" key="13">
    <source>
        <dbReference type="Pfam" id="PF00520"/>
    </source>
</evidence>
<keyword evidence="14" id="KW-0614">Plasmid</keyword>
<feature type="transmembrane region" description="Helical" evidence="12">
    <location>
        <begin position="177"/>
        <end position="197"/>
    </location>
</feature>
<evidence type="ECO:0000256" key="2">
    <source>
        <dbReference type="ARBA" id="ARBA00022448"/>
    </source>
</evidence>
<dbReference type="InterPro" id="IPR005821">
    <property type="entry name" value="Ion_trans_dom"/>
</dbReference>
<keyword evidence="5" id="KW-0631">Potassium channel</keyword>
<keyword evidence="4 12" id="KW-0812">Transmembrane</keyword>
<evidence type="ECO:0000256" key="4">
    <source>
        <dbReference type="ARBA" id="ARBA00022692"/>
    </source>
</evidence>
<dbReference type="InterPro" id="IPR027359">
    <property type="entry name" value="Volt_channel_dom_sf"/>
</dbReference>
<keyword evidence="11" id="KW-0407">Ion channel</keyword>
<dbReference type="Gene3D" id="1.20.5.110">
    <property type="match status" value="1"/>
</dbReference>